<evidence type="ECO:0000256" key="1">
    <source>
        <dbReference type="SAM" id="MobiDB-lite"/>
    </source>
</evidence>
<feature type="compositionally biased region" description="Low complexity" evidence="1">
    <location>
        <begin position="529"/>
        <end position="541"/>
    </location>
</feature>
<dbReference type="GO" id="GO:0005677">
    <property type="term" value="C:chromatin silencing complex"/>
    <property type="evidence" value="ECO:0007669"/>
    <property type="project" value="TreeGrafter"/>
</dbReference>
<feature type="compositionally biased region" description="Basic and acidic residues" evidence="1">
    <location>
        <begin position="622"/>
        <end position="649"/>
    </location>
</feature>
<feature type="region of interest" description="Disordered" evidence="1">
    <location>
        <begin position="444"/>
        <end position="465"/>
    </location>
</feature>
<dbReference type="PANTHER" id="PTHR46576:SF1">
    <property type="entry name" value="BROMO ADJACENT HOMOLOGY DOMAIN-CONTAINING 1 PROTEIN"/>
    <property type="match status" value="1"/>
</dbReference>
<feature type="region of interest" description="Disordered" evidence="1">
    <location>
        <begin position="921"/>
        <end position="1078"/>
    </location>
</feature>
<feature type="compositionally biased region" description="Low complexity" evidence="1">
    <location>
        <begin position="949"/>
        <end position="1051"/>
    </location>
</feature>
<feature type="compositionally biased region" description="Basic and acidic residues" evidence="1">
    <location>
        <begin position="1052"/>
        <end position="1068"/>
    </location>
</feature>
<feature type="region of interest" description="Disordered" evidence="1">
    <location>
        <begin position="387"/>
        <end position="421"/>
    </location>
</feature>
<accession>A0AA88XXY7</accession>
<reference evidence="3" key="1">
    <citation type="submission" date="2019-08" db="EMBL/GenBank/DDBJ databases">
        <title>The improved chromosome-level genome for the pearl oyster Pinctada fucata martensii using PacBio sequencing and Hi-C.</title>
        <authorList>
            <person name="Zheng Z."/>
        </authorList>
    </citation>
    <scope>NUCLEOTIDE SEQUENCE</scope>
    <source>
        <strain evidence="3">ZZ-2019</strain>
        <tissue evidence="3">Adductor muscle</tissue>
    </source>
</reference>
<organism evidence="3 4">
    <name type="scientific">Pinctada imbricata</name>
    <name type="common">Atlantic pearl-oyster</name>
    <name type="synonym">Pinctada martensii</name>
    <dbReference type="NCBI Taxonomy" id="66713"/>
    <lineage>
        <taxon>Eukaryota</taxon>
        <taxon>Metazoa</taxon>
        <taxon>Spiralia</taxon>
        <taxon>Lophotrochozoa</taxon>
        <taxon>Mollusca</taxon>
        <taxon>Bivalvia</taxon>
        <taxon>Autobranchia</taxon>
        <taxon>Pteriomorphia</taxon>
        <taxon>Pterioida</taxon>
        <taxon>Pterioidea</taxon>
        <taxon>Pteriidae</taxon>
        <taxon>Pinctada</taxon>
    </lineage>
</organism>
<dbReference type="GO" id="GO:0003682">
    <property type="term" value="F:chromatin binding"/>
    <property type="evidence" value="ECO:0007669"/>
    <property type="project" value="InterPro"/>
</dbReference>
<dbReference type="PANTHER" id="PTHR46576">
    <property type="entry name" value="BROMO ADJACENT HOMOLOGY DOMAIN-CONTAINING 1 PROTEIN"/>
    <property type="match status" value="1"/>
</dbReference>
<feature type="compositionally biased region" description="Basic and acidic residues" evidence="1">
    <location>
        <begin position="546"/>
        <end position="571"/>
    </location>
</feature>
<dbReference type="GO" id="GO:0000976">
    <property type="term" value="F:transcription cis-regulatory region binding"/>
    <property type="evidence" value="ECO:0007669"/>
    <property type="project" value="TreeGrafter"/>
</dbReference>
<feature type="domain" description="BAH" evidence="2">
    <location>
        <begin position="1127"/>
        <end position="1278"/>
    </location>
</feature>
<gene>
    <name evidence="3" type="ORF">FSP39_022218</name>
</gene>
<dbReference type="Pfam" id="PF09458">
    <property type="entry name" value="H_lectin"/>
    <property type="match status" value="1"/>
</dbReference>
<comment type="caution">
    <text evidence="3">The sequence shown here is derived from an EMBL/GenBank/DDBJ whole genome shotgun (WGS) entry which is preliminary data.</text>
</comment>
<protein>
    <recommendedName>
        <fullName evidence="2">BAH domain-containing protein</fullName>
    </recommendedName>
</protein>
<feature type="region of interest" description="Disordered" evidence="1">
    <location>
        <begin position="863"/>
        <end position="904"/>
    </location>
</feature>
<dbReference type="InterPro" id="IPR037221">
    <property type="entry name" value="H-type_lectin_dom_sf"/>
</dbReference>
<dbReference type="GO" id="GO:0031507">
    <property type="term" value="P:heterochromatin formation"/>
    <property type="evidence" value="ECO:0007669"/>
    <property type="project" value="TreeGrafter"/>
</dbReference>
<feature type="compositionally biased region" description="Basic and acidic residues" evidence="1">
    <location>
        <begin position="327"/>
        <end position="336"/>
    </location>
</feature>
<proteinExistence type="predicted"/>
<dbReference type="InterPro" id="IPR043151">
    <property type="entry name" value="BAH_sf"/>
</dbReference>
<feature type="compositionally biased region" description="Low complexity" evidence="1">
    <location>
        <begin position="389"/>
        <end position="400"/>
    </location>
</feature>
<feature type="compositionally biased region" description="Low complexity" evidence="1">
    <location>
        <begin position="664"/>
        <end position="681"/>
    </location>
</feature>
<dbReference type="GO" id="GO:0007155">
    <property type="term" value="P:cell adhesion"/>
    <property type="evidence" value="ECO:0007669"/>
    <property type="project" value="InterPro"/>
</dbReference>
<feature type="region of interest" description="Disordered" evidence="1">
    <location>
        <begin position="519"/>
        <end position="703"/>
    </location>
</feature>
<dbReference type="InterPro" id="IPR053032">
    <property type="entry name" value="BAH_domain-containing"/>
</dbReference>
<feature type="compositionally biased region" description="Basic and acidic residues" evidence="1">
    <location>
        <begin position="401"/>
        <end position="415"/>
    </location>
</feature>
<dbReference type="GO" id="GO:0030246">
    <property type="term" value="F:carbohydrate binding"/>
    <property type="evidence" value="ECO:0007669"/>
    <property type="project" value="InterPro"/>
</dbReference>
<feature type="compositionally biased region" description="Basic residues" evidence="1">
    <location>
        <begin position="572"/>
        <end position="597"/>
    </location>
</feature>
<sequence>MDKSIIYIDSERQASIGMRKSLYSYHTDLSFTDDGEVNVTCESPPSAEPGSSLSLLSIRKGLEPGSRTVLNRNEEEKGSIRTEVCTDHADSDIKDKETKFVKNIETAEQLSEVKLILKKQNLGSDLIRSSEFEFGNKTSVIGQKNDDVKSEDNGVVSHQDFSVCDKSASKLVQDTSNVELDVPNLSRESNDFSDEEDIIVDVEGITDEIIESECDIKNLCAVKKEIIESDVTQESSVENLKNSDIKTEEIEQNVPNSDLSPIDYGERGKESENQLDVCDRTRRSNSPLKTNYEEDLNYKHGKIKTEDSTIDSGLSESQSTDLSYVDPSRDSSADNLTEEKYIYEDSVFPSLSVEEYKRKHNIGSRASTENVTTYRESAFLFSSPDSFYSQNSSPVKSPSKSPDKSPSKSPEKQKQYDSGIDLDVSVPINKTAVVHMGRRVSLEGHSVTVKEKSASKKMSRKKSNSEDIVIPCRRVRREASLNASAMVNILFEKEKPLPKLPRSLKKKIGDTKKLWPEFSVEQDSKCSKKSSVSKNEASKSSQNAPKSDKVSESKKKKEVKAKTLNKEVEKKRLQKLKAILKKKREMKRIQKAKKKEKGKVGVKPGKKGKNVKDIKSKKRKLSDKSVEVKVKKPRTDTRRAARTHAEVTPKKRRNSGSKCASCLQPLSGSQNSSSSYWSTQQGEENKSTNNPEPEEKDLSSINNPYNLPRIQQMDQGPLPMMQHNNGGLPRMQQIETPSYVLPHIANLNYCHQCAPHASSMISAPCQAYALGGVSPMGSMTMMPYQTFGGAYSLPYQTTPPTLSHCACPTCYQTGVYYPPTSSLIPHQSLSHDPCLQSHDPCLHPMGVANCQMRDNDYEDEIIDVGEAEKVPRPQRTRIPTEKEKERRLSSEKKTKNSSESDFEKELTIQIPHSFTKVLKTGSKSEKNLKRPKSLGFKDASSTESKKLKSPSLKTKKSPSASAKSPNLLSSKSPSLKSPKSPSLKSPRSPGLKSPKSPGLKSPKSPGLKSPKLSSFKAQKSPSLKVPKSSGLKSPKSPKLKSPLPSPSLKVKQSNEKGGKSVKISDPKKSSVGHSIKGEEKKVKYNRTISRHGWSLHGASEKRKFMSQSLGYNIERECYPEIRHIDGDIIQVRDCVLLRSGPKETDIPYVAKVTAFWEHPHDGEVMMSLLWFYHPEHTEGGRKPSHAQSELFASKHRDENSVACIDDKGYVLTYNEYCRYKAERRRIIQNLPSRPNVVPNLESGYFRTNKLPPYNVDDHNVFMCRQVYDFKLRRILKNPTGRFQVHSHPIEPNYPAAKHIIFDPPFKKTPAITLGMDLLDAEHNHNLRTYVTSSQLSRHGFLLKLHRFGPRNTQWGIGVRWMACPAA</sequence>
<evidence type="ECO:0000259" key="2">
    <source>
        <dbReference type="PROSITE" id="PS51038"/>
    </source>
</evidence>
<dbReference type="Pfam" id="PF01426">
    <property type="entry name" value="BAH"/>
    <property type="match status" value="1"/>
</dbReference>
<dbReference type="EMBL" id="VSWD01000009">
    <property type="protein sequence ID" value="KAK3093952.1"/>
    <property type="molecule type" value="Genomic_DNA"/>
</dbReference>
<feature type="compositionally biased region" description="Basic and acidic residues" evidence="1">
    <location>
        <begin position="264"/>
        <end position="282"/>
    </location>
</feature>
<feature type="region of interest" description="Disordered" evidence="1">
    <location>
        <begin position="307"/>
        <end position="336"/>
    </location>
</feature>
<feature type="compositionally biased region" description="Basic and acidic residues" evidence="1">
    <location>
        <begin position="878"/>
        <end position="904"/>
    </location>
</feature>
<dbReference type="PROSITE" id="PS51038">
    <property type="entry name" value="BAH"/>
    <property type="match status" value="1"/>
</dbReference>
<keyword evidence="4" id="KW-1185">Reference proteome</keyword>
<feature type="compositionally biased region" description="Polar residues" evidence="1">
    <location>
        <begin position="310"/>
        <end position="322"/>
    </location>
</feature>
<dbReference type="Gene3D" id="2.60.40.2080">
    <property type="match status" value="1"/>
</dbReference>
<dbReference type="Proteomes" id="UP001186944">
    <property type="component" value="Unassembled WGS sequence"/>
</dbReference>
<dbReference type="SMART" id="SM00439">
    <property type="entry name" value="BAH"/>
    <property type="match status" value="1"/>
</dbReference>
<evidence type="ECO:0000313" key="4">
    <source>
        <dbReference type="Proteomes" id="UP001186944"/>
    </source>
</evidence>
<feature type="region of interest" description="Disordered" evidence="1">
    <location>
        <begin position="232"/>
        <end position="293"/>
    </location>
</feature>
<dbReference type="InterPro" id="IPR019019">
    <property type="entry name" value="H-type_lectin_domain"/>
</dbReference>
<dbReference type="InterPro" id="IPR001025">
    <property type="entry name" value="BAH_dom"/>
</dbReference>
<feature type="compositionally biased region" description="Basic residues" evidence="1">
    <location>
        <begin position="604"/>
        <end position="621"/>
    </location>
</feature>
<dbReference type="GO" id="GO:0045892">
    <property type="term" value="P:negative regulation of DNA-templated transcription"/>
    <property type="evidence" value="ECO:0007669"/>
    <property type="project" value="TreeGrafter"/>
</dbReference>
<dbReference type="SUPFAM" id="SSF141086">
    <property type="entry name" value="Agglutinin HPA-like"/>
    <property type="match status" value="1"/>
</dbReference>
<dbReference type="Gene3D" id="2.30.30.490">
    <property type="match status" value="1"/>
</dbReference>
<evidence type="ECO:0000313" key="3">
    <source>
        <dbReference type="EMBL" id="KAK3093952.1"/>
    </source>
</evidence>
<name>A0AA88XXY7_PINIB</name>